<keyword evidence="2" id="KW-1185">Reference proteome</keyword>
<protein>
    <submittedName>
        <fullName evidence="1">Restriction system protein</fullName>
    </submittedName>
</protein>
<sequence length="396" mass="44245">MTNLWVLRSLRAEDYESMALSSGYAAMGWANSGDLTHVVDVAGIRAAVRRAFPFSDKETTDSCTDQLHQFRIRVVAGDYLLLLRRNNPNVAFGKVTGDYHYRTDLSDGIRHIREVDWIHSEIPRVAVEQDLRSMPSLNMIYLLEDEVVAQRIIDASSAATPSLENTASSGSSIATSGAPFQNFKRNLEYARNLAAGGAHLHDLGVGSFEVNDVFRAAWVQGVAALEYWVRQEVRTRMMRLAANPHLSRPQKFNSFPIPIEAVERILQGEATLADVVDDQLITTRGHIAYQNPDKIKDALSLIINTERLWESVAKTLQERSGDEGTLSGKEIQDKLTSVVFRRNKIAHEYDEDPRIATHKRSIDGSDVTQALDLIEQLAAAVLVAIEARSDPHRRQD</sequence>
<gene>
    <name evidence="1" type="ORF">J2S42_004226</name>
</gene>
<dbReference type="Proteomes" id="UP001240236">
    <property type="component" value="Unassembled WGS sequence"/>
</dbReference>
<evidence type="ECO:0000313" key="1">
    <source>
        <dbReference type="EMBL" id="MDQ0367557.1"/>
    </source>
</evidence>
<dbReference type="AlphaFoldDB" id="A0AAE3W1H1"/>
<name>A0AAE3W1H1_9ACTN</name>
<reference evidence="1 2" key="1">
    <citation type="submission" date="2023-07" db="EMBL/GenBank/DDBJ databases">
        <title>Sequencing the genomes of 1000 actinobacteria strains.</title>
        <authorList>
            <person name="Klenk H.-P."/>
        </authorList>
    </citation>
    <scope>NUCLEOTIDE SEQUENCE [LARGE SCALE GENOMIC DNA]</scope>
    <source>
        <strain evidence="1 2">DSM 44709</strain>
    </source>
</reference>
<comment type="caution">
    <text evidence="1">The sequence shown here is derived from an EMBL/GenBank/DDBJ whole genome shotgun (WGS) entry which is preliminary data.</text>
</comment>
<dbReference type="RefSeq" id="WP_307241668.1">
    <property type="nucleotide sequence ID" value="NZ_JAUSUZ010000001.1"/>
</dbReference>
<organism evidence="1 2">
    <name type="scientific">Catenuloplanes indicus</name>
    <dbReference type="NCBI Taxonomy" id="137267"/>
    <lineage>
        <taxon>Bacteria</taxon>
        <taxon>Bacillati</taxon>
        <taxon>Actinomycetota</taxon>
        <taxon>Actinomycetes</taxon>
        <taxon>Micromonosporales</taxon>
        <taxon>Micromonosporaceae</taxon>
        <taxon>Catenuloplanes</taxon>
    </lineage>
</organism>
<dbReference type="EMBL" id="JAUSUZ010000001">
    <property type="protein sequence ID" value="MDQ0367557.1"/>
    <property type="molecule type" value="Genomic_DNA"/>
</dbReference>
<evidence type="ECO:0000313" key="2">
    <source>
        <dbReference type="Proteomes" id="UP001240236"/>
    </source>
</evidence>
<proteinExistence type="predicted"/>
<accession>A0AAE3W1H1</accession>